<dbReference type="OrthoDB" id="5593012at2759"/>
<reference evidence="8 9" key="1">
    <citation type="submission" date="2016-02" db="EMBL/GenBank/DDBJ databases">
        <title>Genome analysis of coral dinoflagellate symbionts highlights evolutionary adaptations to a symbiotic lifestyle.</title>
        <authorList>
            <person name="Aranda M."/>
            <person name="Li Y."/>
            <person name="Liew Y.J."/>
            <person name="Baumgarten S."/>
            <person name="Simakov O."/>
            <person name="Wilson M."/>
            <person name="Piel J."/>
            <person name="Ashoor H."/>
            <person name="Bougouffa S."/>
            <person name="Bajic V.B."/>
            <person name="Ryu T."/>
            <person name="Ravasi T."/>
            <person name="Bayer T."/>
            <person name="Micklem G."/>
            <person name="Kim H."/>
            <person name="Bhak J."/>
            <person name="Lajeunesse T.C."/>
            <person name="Voolstra C.R."/>
        </authorList>
    </citation>
    <scope>NUCLEOTIDE SEQUENCE [LARGE SCALE GENOMIC DNA]</scope>
    <source>
        <strain evidence="8 9">CCMP2467</strain>
    </source>
</reference>
<dbReference type="Pfam" id="PF17852">
    <property type="entry name" value="Dynein_AAA_lid"/>
    <property type="match status" value="1"/>
</dbReference>
<evidence type="ECO:0000256" key="3">
    <source>
        <dbReference type="ARBA" id="ARBA00022679"/>
    </source>
</evidence>
<evidence type="ECO:0000259" key="4">
    <source>
        <dbReference type="Pfam" id="PF00588"/>
    </source>
</evidence>
<dbReference type="GO" id="GO:0006396">
    <property type="term" value="P:RNA processing"/>
    <property type="evidence" value="ECO:0007669"/>
    <property type="project" value="InterPro"/>
</dbReference>
<dbReference type="GO" id="GO:0032259">
    <property type="term" value="P:methylation"/>
    <property type="evidence" value="ECO:0007669"/>
    <property type="project" value="UniProtKB-KW"/>
</dbReference>
<dbReference type="PANTHER" id="PTHR45703:SF36">
    <property type="entry name" value="DYNEIN HEAVY CHAIN, CYTOPLASMIC"/>
    <property type="match status" value="1"/>
</dbReference>
<dbReference type="GO" id="GO:0008173">
    <property type="term" value="F:RNA methyltransferase activity"/>
    <property type="evidence" value="ECO:0007669"/>
    <property type="project" value="InterPro"/>
</dbReference>
<dbReference type="GO" id="GO:0030286">
    <property type="term" value="C:dynein complex"/>
    <property type="evidence" value="ECO:0007669"/>
    <property type="project" value="InterPro"/>
</dbReference>
<dbReference type="InterPro" id="IPR041589">
    <property type="entry name" value="DNAH3_AAA_lid_1"/>
</dbReference>
<evidence type="ECO:0000259" key="5">
    <source>
        <dbReference type="Pfam" id="PF12774"/>
    </source>
</evidence>
<dbReference type="Gene3D" id="3.40.1280.10">
    <property type="match status" value="1"/>
</dbReference>
<dbReference type="OMA" id="EEACHTE"/>
<feature type="domain" description="Dynein heavy chain AAA 5 extension" evidence="6">
    <location>
        <begin position="1107"/>
        <end position="1259"/>
    </location>
</feature>
<comment type="caution">
    <text evidence="8">The sequence shown here is derived from an EMBL/GenBank/DDBJ whole genome shotgun (WGS) entry which is preliminary data.</text>
</comment>
<dbReference type="InterPro" id="IPR029026">
    <property type="entry name" value="tRNA_m1G_MTases_N"/>
</dbReference>
<keyword evidence="2" id="KW-0489">Methyltransferase</keyword>
<dbReference type="GO" id="GO:0051959">
    <property type="term" value="F:dynein light intermediate chain binding"/>
    <property type="evidence" value="ECO:0007669"/>
    <property type="project" value="InterPro"/>
</dbReference>
<dbReference type="FunFam" id="3.40.50.300:FF:000063">
    <property type="entry name" value="dynein heavy chain 6, axonemal"/>
    <property type="match status" value="1"/>
</dbReference>
<dbReference type="Gene3D" id="1.20.920.30">
    <property type="match status" value="1"/>
</dbReference>
<feature type="domain" description="Dynein heavy chain 3 AAA+ lid" evidence="7">
    <location>
        <begin position="1484"/>
        <end position="1564"/>
    </location>
</feature>
<dbReference type="EMBL" id="LSRX01000532">
    <property type="protein sequence ID" value="OLP94716.1"/>
    <property type="molecule type" value="Genomic_DNA"/>
</dbReference>
<evidence type="ECO:0000259" key="7">
    <source>
        <dbReference type="Pfam" id="PF17857"/>
    </source>
</evidence>
<dbReference type="InterPro" id="IPR042228">
    <property type="entry name" value="Dynein_linker_3"/>
</dbReference>
<dbReference type="Pfam" id="PF00588">
    <property type="entry name" value="SpoU_methylase"/>
    <property type="match status" value="1"/>
</dbReference>
<dbReference type="Pfam" id="PF12775">
    <property type="entry name" value="AAA_7"/>
    <property type="match status" value="1"/>
</dbReference>
<dbReference type="GO" id="GO:0007018">
    <property type="term" value="P:microtubule-based movement"/>
    <property type="evidence" value="ECO:0007669"/>
    <property type="project" value="InterPro"/>
</dbReference>
<feature type="domain" description="tRNA/rRNA methyltransferase SpoU type" evidence="4">
    <location>
        <begin position="951"/>
        <end position="1053"/>
    </location>
</feature>
<dbReference type="Proteomes" id="UP000186817">
    <property type="component" value="Unassembled WGS sequence"/>
</dbReference>
<keyword evidence="9" id="KW-1185">Reference proteome</keyword>
<dbReference type="Gene3D" id="1.20.58.1120">
    <property type="match status" value="1"/>
</dbReference>
<dbReference type="Gene3D" id="3.20.180.20">
    <property type="entry name" value="Dynein heavy chain, N-terminal domain 2"/>
    <property type="match status" value="1"/>
</dbReference>
<comment type="similarity">
    <text evidence="1">Belongs to the dynein heavy chain family.</text>
</comment>
<dbReference type="Gene3D" id="1.10.472.130">
    <property type="match status" value="1"/>
</dbReference>
<keyword evidence="3" id="KW-0808">Transferase</keyword>
<accession>A0A1Q9DHR0</accession>
<dbReference type="FunFam" id="1.10.8.710:FF:000004">
    <property type="entry name" value="Dynein axonemal heavy chain 6"/>
    <property type="match status" value="1"/>
</dbReference>
<dbReference type="InterPro" id="IPR029028">
    <property type="entry name" value="Alpha/beta_knot_MTases"/>
</dbReference>
<evidence type="ECO:0000259" key="6">
    <source>
        <dbReference type="Pfam" id="PF17852"/>
    </source>
</evidence>
<dbReference type="GO" id="GO:0045505">
    <property type="term" value="F:dynein intermediate chain binding"/>
    <property type="evidence" value="ECO:0007669"/>
    <property type="project" value="InterPro"/>
</dbReference>
<dbReference type="Pfam" id="PF17857">
    <property type="entry name" value="AAA_lid_1"/>
    <property type="match status" value="1"/>
</dbReference>
<evidence type="ECO:0000313" key="8">
    <source>
        <dbReference type="EMBL" id="OLP94716.1"/>
    </source>
</evidence>
<dbReference type="Gene3D" id="1.10.8.710">
    <property type="match status" value="1"/>
</dbReference>
<dbReference type="Gene3D" id="3.40.50.300">
    <property type="entry name" value="P-loop containing nucleotide triphosphate hydrolases"/>
    <property type="match status" value="3"/>
</dbReference>
<evidence type="ECO:0000256" key="1">
    <source>
        <dbReference type="ARBA" id="ARBA00008887"/>
    </source>
</evidence>
<feature type="domain" description="Dynein heavy chain hydrolytic ATP-binding dynein motor region" evidence="5">
    <location>
        <begin position="255"/>
        <end position="584"/>
    </location>
</feature>
<dbReference type="InterPro" id="IPR035699">
    <property type="entry name" value="AAA_6"/>
</dbReference>
<dbReference type="GO" id="GO:0003723">
    <property type="term" value="F:RNA binding"/>
    <property type="evidence" value="ECO:0007669"/>
    <property type="project" value="InterPro"/>
</dbReference>
<evidence type="ECO:0000256" key="2">
    <source>
        <dbReference type="ARBA" id="ARBA00022603"/>
    </source>
</evidence>
<evidence type="ECO:0000313" key="9">
    <source>
        <dbReference type="Proteomes" id="UP000186817"/>
    </source>
</evidence>
<dbReference type="InterPro" id="IPR043157">
    <property type="entry name" value="Dynein_AAA1S"/>
</dbReference>
<proteinExistence type="inferred from homology"/>
<dbReference type="GO" id="GO:0005524">
    <property type="term" value="F:ATP binding"/>
    <property type="evidence" value="ECO:0007669"/>
    <property type="project" value="InterPro"/>
</dbReference>
<dbReference type="SUPFAM" id="SSF75217">
    <property type="entry name" value="alpha/beta knot"/>
    <property type="match status" value="1"/>
</dbReference>
<dbReference type="InterPro" id="IPR026983">
    <property type="entry name" value="DHC"/>
</dbReference>
<dbReference type="InterPro" id="IPR041466">
    <property type="entry name" value="Dynein_AAA5_ext"/>
</dbReference>
<dbReference type="FunFam" id="1.20.920.30:FF:000005">
    <property type="entry name" value="Dynein, axonemal, heavy chain 2"/>
    <property type="match status" value="1"/>
</dbReference>
<dbReference type="InterPro" id="IPR027417">
    <property type="entry name" value="P-loop_NTPase"/>
</dbReference>
<dbReference type="InterPro" id="IPR001537">
    <property type="entry name" value="SpoU_MeTrfase"/>
</dbReference>
<dbReference type="Pfam" id="PF12774">
    <property type="entry name" value="AAA_6"/>
    <property type="match status" value="1"/>
</dbReference>
<dbReference type="PANTHER" id="PTHR45703">
    <property type="entry name" value="DYNEIN HEAVY CHAIN"/>
    <property type="match status" value="1"/>
</dbReference>
<name>A0A1Q9DHR0_SYMMI</name>
<gene>
    <name evidence="8" type="primary">DNAH3</name>
    <name evidence="8" type="ORF">AK812_SmicGene23250</name>
</gene>
<protein>
    <submittedName>
        <fullName evidence="8">Dynein heavy chain 3, axonemal</fullName>
    </submittedName>
</protein>
<organism evidence="8 9">
    <name type="scientific">Symbiodinium microadriaticum</name>
    <name type="common">Dinoflagellate</name>
    <name type="synonym">Zooxanthella microadriatica</name>
    <dbReference type="NCBI Taxonomy" id="2951"/>
    <lineage>
        <taxon>Eukaryota</taxon>
        <taxon>Sar</taxon>
        <taxon>Alveolata</taxon>
        <taxon>Dinophyceae</taxon>
        <taxon>Suessiales</taxon>
        <taxon>Symbiodiniaceae</taxon>
        <taxon>Symbiodinium</taxon>
    </lineage>
</organism>
<dbReference type="SUPFAM" id="SSF52540">
    <property type="entry name" value="P-loop containing nucleoside triphosphate hydrolases"/>
    <property type="match status" value="3"/>
</dbReference>
<sequence length="1652" mass="186001">MVTAAEKVFEAMKKLTFTSELSWPRLKSATQMVSKEGETIDFVGANIQIRETDRSHQFTPLGRMQVETWMTEVENQMLAAVREVIKIGVESYIELDRTEWGPDFVRPQCDMRVFLADGAQVLQQPGQVCLNSSQAIRKGTEALSGYFEKLSDQSITQSPPGAELDPTRLMGLVRLVRGDISKLQSSPQLHNFILSRNWDVTGRRMSIGALIVIDVHAKDTVEKMAKDNITDVFSFEWISQLRYYWEVSGKALRCYEYLGNSFRLVITPLTDMCYMTLMGAQSLNLGGAPAGPAGTGKTETTKDLAKALAKQCVVFNCSPEMDYLMVGKFFKGLASSGAWCCFDEFNRIYIEVLSVIAQQLLQLFSAKQAIESYNDTTELEFDGTLITMKPTFNVFITMNPGYAGRSELPDNLAALFRPMAMMVPDYGLIGEISFYAFGFEKGRHLAKKMVTTFQLCSEQLSAQSHYDYGMRAVKTVIEAAGLNKRQYPDQSESQILLRALRDVNVPKFLKDDLPLFENIISDLFPGVERPQMDYGRLEEACHTESLAQVLQPTPYFVKKQFELFDMIQVRHGMMLVGPTGGGKTCCYRSLQRACTSLMDPAKNSSPYQKVHVHCLNPKSITQNQLYGSFDEITREWSDGVAAEEIRNATRDAGQPDHHWVMFDGPVDALWIESMNTVLDDNKKLCLVSGEIIALTPQMRMMFEVEDLEVASPATVSRCGMIYMEPESLGFQPLFDSWLAALPETFNFQPQCRCPSGLFGPESAPGGRNLDLGTSPCLVLGFLAALHRPSRALGRAHGASRQRAEASEGAASVLPAEDYKSDLRLSPYRADVVTQKGQVQYESELREKALSEQGLALDTPCKCDVHYSWACLERLSQAKDLGRRVTVGSVLLPPSASEAETKLSLRCSESVFKARGNLIDAGLALKGSRKNFCRFVVAYPMSKCLDDLSPPFLVIDKVSSSHSLGQILRTAFHFGIDSVVLSEGAWAFMDSRAFRVSMGWAYHLDFHMAESLSAVCSELESGKGLELYAFSESPSVPDVKAQPAEARNWALLLGCQDHQASLGDAVSWVGVPHHLEGTMDLAHAKVRAAERSLFIDTLSRPDIERRLRKFSEALLPASVAYVRKCCKEVVQTQDTNLVQSLFRMLDCYFAPFQPTELRPAAAFKEEVAEFVSHITPLFFFAMVWSVGATCEGSTRPAFSKLIWAILNEEKHERLELEVQGMNVELPPVQDGIKLAGLDIGAFIYDYFYDIQKSQWVPWMETIPAFEIPRSAQYDEIVVPSVDSVRLVYAFQILITHDKHVLCPGPTGTGKSVNISMWLQKQAPEHFQGVFVNFSAQTHVNQFQDLIDSKLEKRRRGVYGPPAGKKMVLFVDDLNMPQKEYYGAQPPIELLRQWHDHGGWYNRKELKKFDITDMIMASAMGPPGGGRTFITERLKRHYNVLAYSDLQDESVSQIFRTIASYFFAGFDESIQATIPCMIMSTVKIFKQALQDLLPTPAKSHYLFNLRDIWRVFLGLCTLSSKKANHRDIVIRCWCHEIQRVFGDRLTDEQDAGWMQKQITSCLEEDFQVEVENVFVRERLLFASFLNQDADQRYYEEVTNIQAMKECIEEYLEEYNSVSSLQMPLVMFLDACEHCARICPAELFWQKDTVIINDG</sequence>